<keyword evidence="4" id="KW-1185">Reference proteome</keyword>
<dbReference type="InterPro" id="IPR052644">
    <property type="entry name" value="ZMAT3"/>
</dbReference>
<organism evidence="3 4">
    <name type="scientific">Perkinsus chesapeaki</name>
    <name type="common">Clam parasite</name>
    <name type="synonym">Perkinsus andrewsi</name>
    <dbReference type="NCBI Taxonomy" id="330153"/>
    <lineage>
        <taxon>Eukaryota</taxon>
        <taxon>Sar</taxon>
        <taxon>Alveolata</taxon>
        <taxon>Perkinsozoa</taxon>
        <taxon>Perkinsea</taxon>
        <taxon>Perkinsida</taxon>
        <taxon>Perkinsidae</taxon>
        <taxon>Perkinsus</taxon>
    </lineage>
</organism>
<dbReference type="InterPro" id="IPR036236">
    <property type="entry name" value="Znf_C2H2_sf"/>
</dbReference>
<accession>A0A7J6MWG2</accession>
<gene>
    <name evidence="3" type="ORF">FOL47_007012</name>
</gene>
<dbReference type="PROSITE" id="PS00028">
    <property type="entry name" value="ZINC_FINGER_C2H2_1"/>
    <property type="match status" value="1"/>
</dbReference>
<comment type="caution">
    <text evidence="3">The sequence shown here is derived from an EMBL/GenBank/DDBJ whole genome shotgun (WGS) entry which is preliminary data.</text>
</comment>
<dbReference type="PANTHER" id="PTHR46786">
    <property type="entry name" value="ZINC FINGER MATRIN-TYPE PROTEIN 3"/>
    <property type="match status" value="1"/>
</dbReference>
<feature type="region of interest" description="Disordered" evidence="1">
    <location>
        <begin position="1271"/>
        <end position="1292"/>
    </location>
</feature>
<name>A0A7J6MWG2_PERCH</name>
<reference evidence="3 4" key="1">
    <citation type="submission" date="2020-04" db="EMBL/GenBank/DDBJ databases">
        <title>Perkinsus chesapeaki whole genome sequence.</title>
        <authorList>
            <person name="Bogema D.R."/>
        </authorList>
    </citation>
    <scope>NUCLEOTIDE SEQUENCE [LARGE SCALE GENOMIC DNA]</scope>
    <source>
        <strain evidence="3">ATCC PRA-425</strain>
    </source>
</reference>
<evidence type="ECO:0000313" key="4">
    <source>
        <dbReference type="Proteomes" id="UP000591131"/>
    </source>
</evidence>
<evidence type="ECO:0000259" key="2">
    <source>
        <dbReference type="PROSITE" id="PS00028"/>
    </source>
</evidence>
<feature type="domain" description="C2H2-type" evidence="2">
    <location>
        <begin position="717"/>
        <end position="739"/>
    </location>
</feature>
<feature type="region of interest" description="Disordered" evidence="1">
    <location>
        <begin position="862"/>
        <end position="957"/>
    </location>
</feature>
<dbReference type="PANTHER" id="PTHR46786:SF1">
    <property type="entry name" value="ZINC FINGER MATRIN-TYPE PROTEIN 3"/>
    <property type="match status" value="1"/>
</dbReference>
<evidence type="ECO:0000313" key="3">
    <source>
        <dbReference type="EMBL" id="KAF4675945.1"/>
    </source>
</evidence>
<dbReference type="GO" id="GO:0003676">
    <property type="term" value="F:nucleic acid binding"/>
    <property type="evidence" value="ECO:0007669"/>
    <property type="project" value="InterPro"/>
</dbReference>
<dbReference type="SMART" id="SM00355">
    <property type="entry name" value="ZnF_C2H2"/>
    <property type="match status" value="5"/>
</dbReference>
<feature type="region of interest" description="Disordered" evidence="1">
    <location>
        <begin position="1148"/>
        <end position="1167"/>
    </location>
</feature>
<feature type="compositionally biased region" description="Pro residues" evidence="1">
    <location>
        <begin position="915"/>
        <end position="926"/>
    </location>
</feature>
<feature type="compositionally biased region" description="Polar residues" evidence="1">
    <location>
        <begin position="1271"/>
        <end position="1281"/>
    </location>
</feature>
<dbReference type="OrthoDB" id="445954at2759"/>
<dbReference type="InterPro" id="IPR013087">
    <property type="entry name" value="Znf_C2H2_type"/>
</dbReference>
<dbReference type="SMART" id="SM00451">
    <property type="entry name" value="ZnF_U1"/>
    <property type="match status" value="5"/>
</dbReference>
<feature type="compositionally biased region" description="Pro residues" evidence="1">
    <location>
        <begin position="554"/>
        <end position="563"/>
    </location>
</feature>
<dbReference type="InterPro" id="IPR003604">
    <property type="entry name" value="Matrin/U1-like-C_Znf_C2H2"/>
</dbReference>
<feature type="region of interest" description="Disordered" evidence="1">
    <location>
        <begin position="1311"/>
        <end position="1331"/>
    </location>
</feature>
<feature type="compositionally biased region" description="Polar residues" evidence="1">
    <location>
        <begin position="883"/>
        <end position="898"/>
    </location>
</feature>
<proteinExistence type="predicted"/>
<dbReference type="Proteomes" id="UP000591131">
    <property type="component" value="Unassembled WGS sequence"/>
</dbReference>
<protein>
    <recommendedName>
        <fullName evidence="2">C2H2-type domain-containing protein</fullName>
    </recommendedName>
</protein>
<feature type="region of interest" description="Disordered" evidence="1">
    <location>
        <begin position="545"/>
        <end position="569"/>
    </location>
</feature>
<dbReference type="SUPFAM" id="SSF57667">
    <property type="entry name" value="beta-beta-alpha zinc fingers"/>
    <property type="match status" value="3"/>
</dbReference>
<evidence type="ECO:0000256" key="1">
    <source>
        <dbReference type="SAM" id="MobiDB-lite"/>
    </source>
</evidence>
<dbReference type="EMBL" id="JAAPAO010000040">
    <property type="protein sequence ID" value="KAF4675945.1"/>
    <property type="molecule type" value="Genomic_DNA"/>
</dbReference>
<feature type="region of interest" description="Disordered" evidence="1">
    <location>
        <begin position="972"/>
        <end position="1062"/>
    </location>
</feature>
<sequence length="1331" mass="144640">MDARGISTPIAGDYRESRIATSSQLPPLQPRTVLSIQDGIPGYMGFVPGKVAENVFGTSWTNTLNRSLSAHDISEFGRINRPFEMGTYEGDGKLRSGYIFTNDNTMVNYFPLGPEGRPQHQVPRVESDGHREIPVHSSSYMHMRRGTSTCPFTGIHVDYAGRSPGQEGYGLEQPAIGMHVPRYTGFARGTYGENVFGLRNSIQRGLGQHLALKNQQRITQIVFIVLDFCGWKIVLEDRRGHFGSYWCFAWLEVSVSGLYQRIQGCGAVLCATLLSSRGAMSNSGSGDDRRYQANIRSQGWPTSDDSTKSMATQSTGGWRGTFYKDEEEWGKKDTWGTGALNTSVGLSPSEISTVHPSTSVWAPSSVADTSTWSGLLVPDGLRPPTSCSSAWKGYDPVAEFNRMTLEEQAILRHNKVFLSDGVSIGDEEGWLVCTVCEKKTHIIFSVMLPHLQSKKHKHNLLYYEDKGELPVSTKAGLSQASGASESLSEFIVEEADGTYHCTLHKSAVEREAWRREVVSNPDGHGLLRPGVVAKEPDDDALSSFESAMSTASMPPLPPPPSPLNRPSQKTQSLFEMDMRPMYGSNGTGGGFDSVLNLANLKSIRSLPQSCSGGISCGGSVAMPSAEAGLSKDQRVFLAANCILTTDGKRHRDVAAGWLYCELCDKKCNRYEIMLGHVASHGHRAKLAAFSNKVGAGCSKSDGGLPWFIIRSHKGFICTLCGTGYMTAWSLGDHLTSLKHKKVCDRQQLEDTLGVLRTMGRSVATSINTSNGSVWYNKVNKTVKKDVKPTSTTVIVNITLPGGTAGSEAERTLASGSLDGLLDCITIGGSRVKISTEGPRVVIGDDEVPLPEFMCLRSEGHQEKLDKLNQQSTRRASSPPPSIGSVSTTADSPTVTMVSCSHVGPLPGSPTEPALLLPPKPTLPPPGQRLKQRLEEPPLYARNGVMLPPGSVEQRGDDRPVLLSGATTQAVAADVGSDARKEPFKGGANSYPADGPENEPPTEQEAAAQTKKPPPPSSGKRKDEEEEEEQKPSASSWKKSDKWGYSKSSWDMPPGWDPQKDYDSLPKDQKAILEHNFIGLSDGKKYDGLEEGWLYCELCHKKTCISFDIMSVHLQSDKHQRYLRWMQLQSEETRMKAIQDMQLTNSPSKEEIAAAVSSSAGQSGGGGVPVIKQEDLPKFIELRPDCFYCTLCDARPQAWASVEGHIAGQKHRSRCQRAEWEQSGQAAAWYSQISAPPIGGSSSSAASTATPAALPWTAYTSTSTSVSSSSVWQNSQPWQQPRSLPERPLFAPNGRLLPPGFRYARAEAKAKAARAAGPPTRDSFPADDGVLL</sequence>
<dbReference type="GO" id="GO:0008270">
    <property type="term" value="F:zinc ion binding"/>
    <property type="evidence" value="ECO:0007669"/>
    <property type="project" value="InterPro"/>
</dbReference>